<dbReference type="RefSeq" id="WP_212495653.1">
    <property type="nucleotide sequence ID" value="NZ_JAFCJH010000102.1"/>
</dbReference>
<dbReference type="EMBL" id="JAFCJH010000102">
    <property type="protein sequence ID" value="MBR0801729.1"/>
    <property type="molecule type" value="Genomic_DNA"/>
</dbReference>
<keyword evidence="2" id="KW-1185">Reference proteome</keyword>
<evidence type="ECO:0000313" key="1">
    <source>
        <dbReference type="EMBL" id="MBR0801729.1"/>
    </source>
</evidence>
<comment type="caution">
    <text evidence="1">The sequence shown here is derived from an EMBL/GenBank/DDBJ whole genome shotgun (WGS) entry which is preliminary data.</text>
</comment>
<sequence length="139" mass="16043">MVENDEARQKSWTSQKLEWLNRVSVDPRVKPGTFEVGFCIIQHANAGTGIAILSDRTISDKTGISSAEVYRHRQALKELGWITWTRGRHGLRIKPLFSRMNLMLDYLMHLREVRNVERLDAPLKRKNKSSPAMDLRATK</sequence>
<evidence type="ECO:0000313" key="2">
    <source>
        <dbReference type="Proteomes" id="UP001315278"/>
    </source>
</evidence>
<proteinExistence type="predicted"/>
<gene>
    <name evidence="1" type="ORF">JQ615_41030</name>
</gene>
<dbReference type="Proteomes" id="UP001315278">
    <property type="component" value="Unassembled WGS sequence"/>
</dbReference>
<evidence type="ECO:0008006" key="3">
    <source>
        <dbReference type="Google" id="ProtNLM"/>
    </source>
</evidence>
<protein>
    <recommendedName>
        <fullName evidence="3">ArsR family transcriptional regulator</fullName>
    </recommendedName>
</protein>
<reference evidence="2" key="1">
    <citation type="journal article" date="2021" name="ISME J.">
        <title>Evolutionary origin and ecological implication of a unique nif island in free-living Bradyrhizobium lineages.</title>
        <authorList>
            <person name="Tao J."/>
        </authorList>
    </citation>
    <scope>NUCLEOTIDE SEQUENCE [LARGE SCALE GENOMIC DNA]</scope>
    <source>
        <strain evidence="2">SZCCT0434</strain>
    </source>
</reference>
<accession>A0ABS5FYT3</accession>
<organism evidence="1 2">
    <name type="scientific">Bradyrhizobium jicamae</name>
    <dbReference type="NCBI Taxonomy" id="280332"/>
    <lineage>
        <taxon>Bacteria</taxon>
        <taxon>Pseudomonadati</taxon>
        <taxon>Pseudomonadota</taxon>
        <taxon>Alphaproteobacteria</taxon>
        <taxon>Hyphomicrobiales</taxon>
        <taxon>Nitrobacteraceae</taxon>
        <taxon>Bradyrhizobium</taxon>
    </lineage>
</organism>
<name>A0ABS5FYT3_9BRAD</name>